<feature type="transmembrane region" description="Helical" evidence="2">
    <location>
        <begin position="187"/>
        <end position="209"/>
    </location>
</feature>
<organism evidence="3 4">
    <name type="scientific">Marasmiellus scandens</name>
    <dbReference type="NCBI Taxonomy" id="2682957"/>
    <lineage>
        <taxon>Eukaryota</taxon>
        <taxon>Fungi</taxon>
        <taxon>Dikarya</taxon>
        <taxon>Basidiomycota</taxon>
        <taxon>Agaricomycotina</taxon>
        <taxon>Agaricomycetes</taxon>
        <taxon>Agaricomycetidae</taxon>
        <taxon>Agaricales</taxon>
        <taxon>Marasmiineae</taxon>
        <taxon>Omphalotaceae</taxon>
        <taxon>Marasmiellus</taxon>
    </lineage>
</organism>
<evidence type="ECO:0000313" key="3">
    <source>
        <dbReference type="EMBL" id="KAK7450587.1"/>
    </source>
</evidence>
<accession>A0ABR1J7B0</accession>
<keyword evidence="2" id="KW-0812">Transmembrane</keyword>
<feature type="transmembrane region" description="Helical" evidence="2">
    <location>
        <begin position="151"/>
        <end position="175"/>
    </location>
</feature>
<evidence type="ECO:0000256" key="1">
    <source>
        <dbReference type="SAM" id="MobiDB-lite"/>
    </source>
</evidence>
<keyword evidence="2" id="KW-0472">Membrane</keyword>
<comment type="caution">
    <text evidence="3">The sequence shown here is derived from an EMBL/GenBank/DDBJ whole genome shotgun (WGS) entry which is preliminary data.</text>
</comment>
<evidence type="ECO:0000313" key="4">
    <source>
        <dbReference type="Proteomes" id="UP001498398"/>
    </source>
</evidence>
<name>A0ABR1J7B0_9AGAR</name>
<keyword evidence="4" id="KW-1185">Reference proteome</keyword>
<feature type="transmembrane region" description="Helical" evidence="2">
    <location>
        <begin position="235"/>
        <end position="256"/>
    </location>
</feature>
<reference evidence="3 4" key="1">
    <citation type="submission" date="2024-01" db="EMBL/GenBank/DDBJ databases">
        <title>A draft genome for the cacao thread blight pathogen Marasmiellus scandens.</title>
        <authorList>
            <person name="Baruah I.K."/>
            <person name="Leung J."/>
            <person name="Bukari Y."/>
            <person name="Amoako-Attah I."/>
            <person name="Meinhardt L.W."/>
            <person name="Bailey B.A."/>
            <person name="Cohen S.P."/>
        </authorList>
    </citation>
    <scope>NUCLEOTIDE SEQUENCE [LARGE SCALE GENOMIC DNA]</scope>
    <source>
        <strain evidence="3 4">GH-19</strain>
    </source>
</reference>
<proteinExistence type="predicted"/>
<feature type="region of interest" description="Disordered" evidence="1">
    <location>
        <begin position="315"/>
        <end position="336"/>
    </location>
</feature>
<keyword evidence="2" id="KW-1133">Transmembrane helix</keyword>
<evidence type="ECO:0008006" key="5">
    <source>
        <dbReference type="Google" id="ProtNLM"/>
    </source>
</evidence>
<dbReference type="EMBL" id="JBANRG010000033">
    <property type="protein sequence ID" value="KAK7450587.1"/>
    <property type="molecule type" value="Genomic_DNA"/>
</dbReference>
<feature type="transmembrane region" description="Helical" evidence="2">
    <location>
        <begin position="276"/>
        <end position="298"/>
    </location>
</feature>
<evidence type="ECO:0000256" key="2">
    <source>
        <dbReference type="SAM" id="Phobius"/>
    </source>
</evidence>
<feature type="transmembrane region" description="Helical" evidence="2">
    <location>
        <begin position="37"/>
        <end position="55"/>
    </location>
</feature>
<feature type="transmembrane region" description="Helical" evidence="2">
    <location>
        <begin position="67"/>
        <end position="93"/>
    </location>
</feature>
<dbReference type="Proteomes" id="UP001498398">
    <property type="component" value="Unassembled WGS sequence"/>
</dbReference>
<feature type="region of interest" description="Disordered" evidence="1">
    <location>
        <begin position="367"/>
        <end position="387"/>
    </location>
</feature>
<feature type="compositionally biased region" description="Low complexity" evidence="1">
    <location>
        <begin position="316"/>
        <end position="326"/>
    </location>
</feature>
<protein>
    <recommendedName>
        <fullName evidence="5">Pheromone receptor</fullName>
    </recommendedName>
</protein>
<gene>
    <name evidence="3" type="ORF">VKT23_012896</name>
</gene>
<sequence>MSTPDSEAQTLSPQDNVLLSHVGTVNINNFIANTCQMFSYGIFVLLSSFALNFLLRKRLHSKAQKILFILTVYLTLSYSSFIAITIAEFVVAVRTVLQTNFDLPLAPRLQLSNLKVVRLVKYVNWSQTLNVLCGDSVVVWRAWAIWNGDNLFVNFGLTITMLANIIINIYSAAIYEPLVEPTATDNAMSVAAVFLSFGVNFLATSLIYLKAWLHRRTKKVAFKEKNVRRSDVDQVLLLIIESGAVYCVVQLVYPVLNSILLYSPETAPDSPLVTAVNVFGPIYSGITVIYPMAVIILIHSRRSVVAEVTRGTIQVSSTGDSGSSTTPRMSDGRNGSQMLSTLRFAPSNSLNGNTDTRVSESDAEMFNGHSRHGQEVNTDVGTKKQLA</sequence>